<dbReference type="Pfam" id="PF00370">
    <property type="entry name" value="FGGY_N"/>
    <property type="match status" value="1"/>
</dbReference>
<dbReference type="InterPro" id="IPR000577">
    <property type="entry name" value="Carb_kinase_FGGY"/>
</dbReference>
<evidence type="ECO:0000256" key="1">
    <source>
        <dbReference type="ARBA" id="ARBA00009156"/>
    </source>
</evidence>
<dbReference type="GO" id="GO:0006071">
    <property type="term" value="P:glycerol metabolic process"/>
    <property type="evidence" value="ECO:0007669"/>
    <property type="project" value="TreeGrafter"/>
</dbReference>
<dbReference type="Gene3D" id="3.30.420.40">
    <property type="match status" value="2"/>
</dbReference>
<sequence>MGTYLALDMGAESGRLMAVEIGGAISTREIYRFPTPVITDDRGRRCWDFPKIIEEIISALKIAAPDGPYLSIAVDTWGLDFGLLDENGELIGRPVSHRDHRTDGYLEKAAALVGKDRLHGDTGSQLLEVNSIYQLLAITQQSPDELLAAKHLQLMPDLVLHALTGEIGTEYTIASTTGLYDVPNNKWATKLAEDLGIPTNIFGEVQDAGTVRGTLTKELQGLTGIGPIPCIATASHDTASAVVATPFSAPGNAYISSGTWSLLGVELNNSVINELTLKHRITNEGGFGRNTRLLCNIAGLWLIQEVRRDLKLQGVDLTYAQLVELAEQESDKWRTLIYVDDPVFVHAGEMIARIQKFAEKSGQPIPTTPGELAQCIFASLAFQYARIANVLQKCSGLPMPAIQIIGGGSQNALLSQLTADISGLEVIAGPIEATAMGNAIVQAIALGEIASLEEGRKLVKASDLKIKSYLPNQLGETRSEIAKLQIRYESLIN</sequence>
<dbReference type="InterPro" id="IPR013449">
    <property type="entry name" value="Rhamnulokinase"/>
</dbReference>
<evidence type="ECO:0000256" key="5">
    <source>
        <dbReference type="ARBA" id="ARBA00022840"/>
    </source>
</evidence>
<keyword evidence="5" id="KW-0067">ATP-binding</keyword>
<dbReference type="PANTHER" id="PTHR10196:SF93">
    <property type="entry name" value="L-RHAMNULOKINASE"/>
    <property type="match status" value="1"/>
</dbReference>
<evidence type="ECO:0000259" key="8">
    <source>
        <dbReference type="Pfam" id="PF00370"/>
    </source>
</evidence>
<name>A0A6J6C253_9ZZZZ</name>
<dbReference type="GO" id="GO:0005524">
    <property type="term" value="F:ATP binding"/>
    <property type="evidence" value="ECO:0007669"/>
    <property type="project" value="UniProtKB-KW"/>
</dbReference>
<evidence type="ECO:0000259" key="9">
    <source>
        <dbReference type="Pfam" id="PF02782"/>
    </source>
</evidence>
<keyword evidence="7" id="KW-0684">Rhamnose metabolism</keyword>
<evidence type="ECO:0000256" key="2">
    <source>
        <dbReference type="ARBA" id="ARBA00022679"/>
    </source>
</evidence>
<dbReference type="EMBL" id="CAEZSJ010000128">
    <property type="protein sequence ID" value="CAB4544388.1"/>
    <property type="molecule type" value="Genomic_DNA"/>
</dbReference>
<dbReference type="AlphaFoldDB" id="A0A6J6C253"/>
<dbReference type="InterPro" id="IPR018485">
    <property type="entry name" value="FGGY_C"/>
</dbReference>
<dbReference type="InterPro" id="IPR043129">
    <property type="entry name" value="ATPase_NBD"/>
</dbReference>
<keyword evidence="6" id="KW-1015">Disulfide bond</keyword>
<comment type="similarity">
    <text evidence="1">Belongs to the FGGY kinase family.</text>
</comment>
<feature type="domain" description="Carbohydrate kinase FGGY C-terminal" evidence="9">
    <location>
        <begin position="253"/>
        <end position="446"/>
    </location>
</feature>
<dbReference type="InterPro" id="IPR018484">
    <property type="entry name" value="FGGY_N"/>
</dbReference>
<keyword evidence="2" id="KW-0808">Transferase</keyword>
<organism evidence="10">
    <name type="scientific">freshwater metagenome</name>
    <dbReference type="NCBI Taxonomy" id="449393"/>
    <lineage>
        <taxon>unclassified sequences</taxon>
        <taxon>metagenomes</taxon>
        <taxon>ecological metagenomes</taxon>
    </lineage>
</organism>
<dbReference type="PIRSF" id="PIRSF000538">
    <property type="entry name" value="GlpK"/>
    <property type="match status" value="1"/>
</dbReference>
<keyword evidence="4" id="KW-0418">Kinase</keyword>
<evidence type="ECO:0000313" key="10">
    <source>
        <dbReference type="EMBL" id="CAB4544388.1"/>
    </source>
</evidence>
<evidence type="ECO:0000256" key="4">
    <source>
        <dbReference type="ARBA" id="ARBA00022777"/>
    </source>
</evidence>
<keyword evidence="3" id="KW-0547">Nucleotide-binding</keyword>
<feature type="domain" description="Carbohydrate kinase FGGY N-terminal" evidence="8">
    <location>
        <begin position="4"/>
        <end position="243"/>
    </location>
</feature>
<reference evidence="10" key="1">
    <citation type="submission" date="2020-05" db="EMBL/GenBank/DDBJ databases">
        <authorList>
            <person name="Chiriac C."/>
            <person name="Salcher M."/>
            <person name="Ghai R."/>
            <person name="Kavagutti S V."/>
        </authorList>
    </citation>
    <scope>NUCLEOTIDE SEQUENCE</scope>
</reference>
<dbReference type="Pfam" id="PF02782">
    <property type="entry name" value="FGGY_C"/>
    <property type="match status" value="1"/>
</dbReference>
<gene>
    <name evidence="10" type="ORF">UFOPK1425_00737</name>
</gene>
<evidence type="ECO:0000256" key="6">
    <source>
        <dbReference type="ARBA" id="ARBA00023157"/>
    </source>
</evidence>
<dbReference type="GO" id="GO:0019301">
    <property type="term" value="P:rhamnose catabolic process"/>
    <property type="evidence" value="ECO:0007669"/>
    <property type="project" value="InterPro"/>
</dbReference>
<dbReference type="GO" id="GO:0005829">
    <property type="term" value="C:cytosol"/>
    <property type="evidence" value="ECO:0007669"/>
    <property type="project" value="TreeGrafter"/>
</dbReference>
<evidence type="ECO:0000256" key="3">
    <source>
        <dbReference type="ARBA" id="ARBA00022741"/>
    </source>
</evidence>
<proteinExistence type="inferred from homology"/>
<dbReference type="GO" id="GO:0004370">
    <property type="term" value="F:glycerol kinase activity"/>
    <property type="evidence" value="ECO:0007669"/>
    <property type="project" value="TreeGrafter"/>
</dbReference>
<dbReference type="CDD" id="cd07771">
    <property type="entry name" value="ASKHA_NBD_FGGY_RhaB-like"/>
    <property type="match status" value="1"/>
</dbReference>
<accession>A0A6J6C253</accession>
<protein>
    <submittedName>
        <fullName evidence="10">Unannotated protein</fullName>
    </submittedName>
</protein>
<dbReference type="SUPFAM" id="SSF53067">
    <property type="entry name" value="Actin-like ATPase domain"/>
    <property type="match status" value="2"/>
</dbReference>
<evidence type="ECO:0000256" key="7">
    <source>
        <dbReference type="ARBA" id="ARBA00023308"/>
    </source>
</evidence>
<dbReference type="PANTHER" id="PTHR10196">
    <property type="entry name" value="SUGAR KINASE"/>
    <property type="match status" value="1"/>
</dbReference>
<dbReference type="GO" id="GO:0008993">
    <property type="term" value="F:rhamnulokinase activity"/>
    <property type="evidence" value="ECO:0007669"/>
    <property type="project" value="InterPro"/>
</dbReference>